<reference evidence="1 2" key="1">
    <citation type="submission" date="2018-05" db="EMBL/GenBank/DDBJ databases">
        <title>Abyssibacter profundi OUC007T gen. nov., sp. nov, a marine bacterium isolated from seawater of the Mariana Trench.</title>
        <authorList>
            <person name="Zhou S."/>
        </authorList>
    </citation>
    <scope>NUCLEOTIDE SEQUENCE [LARGE SCALE GENOMIC DNA]</scope>
    <source>
        <strain evidence="1 2">OUC007</strain>
    </source>
</reference>
<evidence type="ECO:0000313" key="2">
    <source>
        <dbReference type="Proteomes" id="UP000251800"/>
    </source>
</evidence>
<comment type="caution">
    <text evidence="1">The sequence shown here is derived from an EMBL/GenBank/DDBJ whole genome shotgun (WGS) entry which is preliminary data.</text>
</comment>
<dbReference type="Proteomes" id="UP000251800">
    <property type="component" value="Unassembled WGS sequence"/>
</dbReference>
<dbReference type="Gene3D" id="3.40.630.30">
    <property type="match status" value="1"/>
</dbReference>
<protein>
    <submittedName>
        <fullName evidence="1">GNAT family N-acetyltransferase</fullName>
    </submittedName>
</protein>
<gene>
    <name evidence="1" type="ORF">DEH80_00160</name>
</gene>
<proteinExistence type="predicted"/>
<dbReference type="InterPro" id="IPR016181">
    <property type="entry name" value="Acyl_CoA_acyltransferase"/>
</dbReference>
<name>A0A363UQ28_9GAMM</name>
<dbReference type="OrthoDB" id="583082at2"/>
<dbReference type="RefSeq" id="WP_109718448.1">
    <property type="nucleotide sequence ID" value="NZ_QEQK01000001.1"/>
</dbReference>
<dbReference type="GO" id="GO:0016740">
    <property type="term" value="F:transferase activity"/>
    <property type="evidence" value="ECO:0007669"/>
    <property type="project" value="UniProtKB-KW"/>
</dbReference>
<dbReference type="AlphaFoldDB" id="A0A363UQ28"/>
<accession>A0A363UQ28</accession>
<dbReference type="EMBL" id="QEQK01000001">
    <property type="protein sequence ID" value="PWN57592.1"/>
    <property type="molecule type" value="Genomic_DNA"/>
</dbReference>
<dbReference type="SUPFAM" id="SSF55729">
    <property type="entry name" value="Acyl-CoA N-acyltransferases (Nat)"/>
    <property type="match status" value="1"/>
</dbReference>
<keyword evidence="2" id="KW-1185">Reference proteome</keyword>
<evidence type="ECO:0000313" key="1">
    <source>
        <dbReference type="EMBL" id="PWN57592.1"/>
    </source>
</evidence>
<keyword evidence="1" id="KW-0808">Transferase</keyword>
<sequence length="180" mass="20376">MTRRSCDRHIDYPDLTSQSPGSWLPILNSPAVRRHLIEHPRFDRSAVRRWLRHKQGIDALPGCRVRAVRVDGHLAGWCGIQPDGADYELALVLDAAWWGVGRRVYQALLTWAMTFGHATVLVRLHQSRRPSTWLLQLALSVESHDHMGSHFVTYRIPVPRALEDSTGRYRSGSRIQAGGG</sequence>
<organism evidence="1 2">
    <name type="scientific">Abyssibacter profundi</name>
    <dbReference type="NCBI Taxonomy" id="2182787"/>
    <lineage>
        <taxon>Bacteria</taxon>
        <taxon>Pseudomonadati</taxon>
        <taxon>Pseudomonadota</taxon>
        <taxon>Gammaproteobacteria</taxon>
        <taxon>Chromatiales</taxon>
        <taxon>Oceanococcaceae</taxon>
        <taxon>Abyssibacter</taxon>
    </lineage>
</organism>